<dbReference type="GO" id="GO:0005737">
    <property type="term" value="C:cytoplasm"/>
    <property type="evidence" value="ECO:0007669"/>
    <property type="project" value="TreeGrafter"/>
</dbReference>
<keyword evidence="7" id="KW-0456">Lyase</keyword>
<dbReference type="InterPro" id="IPR006238">
    <property type="entry name" value="Cys_b_lyase_euk"/>
</dbReference>
<dbReference type="GO" id="GO:0019346">
    <property type="term" value="P:transsulfuration"/>
    <property type="evidence" value="ECO:0007669"/>
    <property type="project" value="InterPro"/>
</dbReference>
<evidence type="ECO:0000313" key="13">
    <source>
        <dbReference type="EMBL" id="KAK9824852.1"/>
    </source>
</evidence>
<dbReference type="NCBIfam" id="TIGR01329">
    <property type="entry name" value="cysta_beta_ly_E"/>
    <property type="match status" value="1"/>
</dbReference>
<comment type="subunit">
    <text evidence="10">Forms homodimers. May form homotetramers from two homodimers.</text>
</comment>
<organism evidence="13 14">
    <name type="scientific">Elliptochloris bilobata</name>
    <dbReference type="NCBI Taxonomy" id="381761"/>
    <lineage>
        <taxon>Eukaryota</taxon>
        <taxon>Viridiplantae</taxon>
        <taxon>Chlorophyta</taxon>
        <taxon>core chlorophytes</taxon>
        <taxon>Trebouxiophyceae</taxon>
        <taxon>Trebouxiophyceae incertae sedis</taxon>
        <taxon>Elliptochloris clade</taxon>
        <taxon>Elliptochloris</taxon>
    </lineage>
</organism>
<dbReference type="Gene3D" id="3.40.640.10">
    <property type="entry name" value="Type I PLP-dependent aspartate aminotransferase-like (Major domain)"/>
    <property type="match status" value="1"/>
</dbReference>
<feature type="modified residue" description="N6-(pyridoxal phosphate)lysine" evidence="11">
    <location>
        <position position="194"/>
    </location>
</feature>
<gene>
    <name evidence="13" type="ORF">WJX81_008225</name>
</gene>
<dbReference type="GO" id="GO:0030170">
    <property type="term" value="F:pyridoxal phosphate binding"/>
    <property type="evidence" value="ECO:0007669"/>
    <property type="project" value="InterPro"/>
</dbReference>
<reference evidence="13 14" key="1">
    <citation type="journal article" date="2024" name="Nat. Commun.">
        <title>Phylogenomics reveals the evolutionary origins of lichenization in chlorophyte algae.</title>
        <authorList>
            <person name="Puginier C."/>
            <person name="Libourel C."/>
            <person name="Otte J."/>
            <person name="Skaloud P."/>
            <person name="Haon M."/>
            <person name="Grisel S."/>
            <person name="Petersen M."/>
            <person name="Berrin J.G."/>
            <person name="Delaux P.M."/>
            <person name="Dal Grande F."/>
            <person name="Keller J."/>
        </authorList>
    </citation>
    <scope>NUCLEOTIDE SEQUENCE [LARGE SCALE GENOMIC DNA]</scope>
    <source>
        <strain evidence="13 14">SAG 245.80</strain>
    </source>
</reference>
<evidence type="ECO:0000256" key="12">
    <source>
        <dbReference type="RuleBase" id="RU362118"/>
    </source>
</evidence>
<dbReference type="GO" id="GO:0047804">
    <property type="term" value="F:cysteine-S-conjugate beta-lyase activity"/>
    <property type="evidence" value="ECO:0007669"/>
    <property type="project" value="UniProtKB-EC"/>
</dbReference>
<dbReference type="CDD" id="cd00614">
    <property type="entry name" value="CGS_like"/>
    <property type="match status" value="1"/>
</dbReference>
<dbReference type="AlphaFoldDB" id="A0AAW1QUS4"/>
<evidence type="ECO:0000256" key="9">
    <source>
        <dbReference type="ARBA" id="ARBA00052283"/>
    </source>
</evidence>
<evidence type="ECO:0000256" key="11">
    <source>
        <dbReference type="PIRSR" id="PIRSR001434-2"/>
    </source>
</evidence>
<evidence type="ECO:0000313" key="14">
    <source>
        <dbReference type="Proteomes" id="UP001445335"/>
    </source>
</evidence>
<dbReference type="InterPro" id="IPR054542">
    <property type="entry name" value="Cys_met_metab_PP"/>
</dbReference>
<dbReference type="PANTHER" id="PTHR11808:SF50">
    <property type="entry name" value="CYSTATHIONINE BETA-LYASE"/>
    <property type="match status" value="1"/>
</dbReference>
<dbReference type="GO" id="GO:0071266">
    <property type="term" value="P:'de novo' L-methionine biosynthetic process"/>
    <property type="evidence" value="ECO:0007669"/>
    <property type="project" value="InterPro"/>
</dbReference>
<dbReference type="InterPro" id="IPR000277">
    <property type="entry name" value="Cys/Met-Metab_PyrdxlP-dep_enz"/>
</dbReference>
<keyword evidence="4" id="KW-0028">Amino-acid biosynthesis</keyword>
<comment type="similarity">
    <text evidence="2 12">Belongs to the trans-sulfuration enzymes family.</text>
</comment>
<dbReference type="FunFam" id="3.40.640.10:FF:000009">
    <property type="entry name" value="Cystathionine gamma-synthase homolog"/>
    <property type="match status" value="1"/>
</dbReference>
<dbReference type="Proteomes" id="UP001445335">
    <property type="component" value="Unassembled WGS sequence"/>
</dbReference>
<dbReference type="SUPFAM" id="SSF53383">
    <property type="entry name" value="PLP-dependent transferases"/>
    <property type="match status" value="1"/>
</dbReference>
<keyword evidence="5 11" id="KW-0663">Pyridoxal phosphate</keyword>
<dbReference type="InterPro" id="IPR015424">
    <property type="entry name" value="PyrdxlP-dep_Trfase"/>
</dbReference>
<dbReference type="Gene3D" id="3.90.1150.10">
    <property type="entry name" value="Aspartate Aminotransferase, domain 1"/>
    <property type="match status" value="1"/>
</dbReference>
<evidence type="ECO:0000256" key="8">
    <source>
        <dbReference type="ARBA" id="ARBA00047213"/>
    </source>
</evidence>
<evidence type="ECO:0000256" key="7">
    <source>
        <dbReference type="ARBA" id="ARBA00023239"/>
    </source>
</evidence>
<dbReference type="EC" id="4.4.1.13" evidence="3"/>
<dbReference type="EMBL" id="JALJOU010000079">
    <property type="protein sequence ID" value="KAK9824852.1"/>
    <property type="molecule type" value="Genomic_DNA"/>
</dbReference>
<comment type="catalytic activity">
    <reaction evidence="9">
        <text>L,L-cystathionine + H2O = L-homocysteine + pyruvate + NH4(+)</text>
        <dbReference type="Rhea" id="RHEA:13965"/>
        <dbReference type="ChEBI" id="CHEBI:15361"/>
        <dbReference type="ChEBI" id="CHEBI:15377"/>
        <dbReference type="ChEBI" id="CHEBI:28938"/>
        <dbReference type="ChEBI" id="CHEBI:58161"/>
        <dbReference type="ChEBI" id="CHEBI:58199"/>
    </reaction>
    <physiologicalReaction direction="left-to-right" evidence="9">
        <dbReference type="Rhea" id="RHEA:13966"/>
    </physiologicalReaction>
</comment>
<name>A0AAW1QUS4_9CHLO</name>
<keyword evidence="14" id="KW-1185">Reference proteome</keyword>
<accession>A0AAW1QUS4</accession>
<evidence type="ECO:0000256" key="10">
    <source>
        <dbReference type="ARBA" id="ARBA00064715"/>
    </source>
</evidence>
<evidence type="ECO:0000256" key="6">
    <source>
        <dbReference type="ARBA" id="ARBA00023167"/>
    </source>
</evidence>
<evidence type="ECO:0000256" key="4">
    <source>
        <dbReference type="ARBA" id="ARBA00022605"/>
    </source>
</evidence>
<dbReference type="Pfam" id="PF01053">
    <property type="entry name" value="Cys_Met_Meta_PP"/>
    <property type="match status" value="1"/>
</dbReference>
<sequence length="419" mass="43541">MATRLVHPPKVTSDPYGAVAPPLYQTATFHQLSAVECGEYDYSRSGNPTRAQLEAQMAALEGADRALAFCSGMAALSAVLRLVASGEHVVAGDDLYGGTSRLLAQVAPGLGIEVANVDTADIEATRAALVPGRTKLLMLESPTNPRMQICDIAALSRVAHEAGALVVVDNSIMAPVFQQPLALGADISMTSATKFIGGHSDITGGTLSIRGRELAQRLSFVQNAEGAGLGPFDCWLALRGLKTMALRMERAAASAAALAAWLQAHPLVRRVNYPGLPGHAGAAVHATQASAGGSLLSFETGSVEASRVVVEETALFRVTVSFGSVTSLISLPCYMSHASIPAAMRAARGLPDDLVRISVGIEDPADLLADLDQAFRKAMAKVGMEASGVPPARPPASGREAELLARIALLEAQLHAQAA</sequence>
<keyword evidence="6" id="KW-0486">Methionine biosynthesis</keyword>
<proteinExistence type="inferred from homology"/>
<dbReference type="InterPro" id="IPR015421">
    <property type="entry name" value="PyrdxlP-dep_Trfase_major"/>
</dbReference>
<dbReference type="InterPro" id="IPR015422">
    <property type="entry name" value="PyrdxlP-dep_Trfase_small"/>
</dbReference>
<evidence type="ECO:0000256" key="3">
    <source>
        <dbReference type="ARBA" id="ARBA00012224"/>
    </source>
</evidence>
<dbReference type="PIRSF" id="PIRSF001434">
    <property type="entry name" value="CGS"/>
    <property type="match status" value="1"/>
</dbReference>
<evidence type="ECO:0000256" key="5">
    <source>
        <dbReference type="ARBA" id="ARBA00022898"/>
    </source>
</evidence>
<dbReference type="PANTHER" id="PTHR11808">
    <property type="entry name" value="TRANS-SULFURATION ENZYME FAMILY MEMBER"/>
    <property type="match status" value="1"/>
</dbReference>
<dbReference type="PROSITE" id="PS00868">
    <property type="entry name" value="CYS_MET_METAB_PP"/>
    <property type="match status" value="1"/>
</dbReference>
<comment type="cofactor">
    <cofactor evidence="1 12">
        <name>pyridoxal 5'-phosphate</name>
        <dbReference type="ChEBI" id="CHEBI:597326"/>
    </cofactor>
</comment>
<evidence type="ECO:0000256" key="2">
    <source>
        <dbReference type="ARBA" id="ARBA00009077"/>
    </source>
</evidence>
<protein>
    <recommendedName>
        <fullName evidence="3">cysteine-S-conjugate beta-lyase</fullName>
        <ecNumber evidence="3">4.4.1.13</ecNumber>
    </recommendedName>
    <alternativeName>
        <fullName evidence="8">Cysteine-S-conjugate beta-lyase</fullName>
    </alternativeName>
</protein>
<comment type="caution">
    <text evidence="13">The sequence shown here is derived from an EMBL/GenBank/DDBJ whole genome shotgun (WGS) entry which is preliminary data.</text>
</comment>
<evidence type="ECO:0000256" key="1">
    <source>
        <dbReference type="ARBA" id="ARBA00001933"/>
    </source>
</evidence>